<dbReference type="PROSITE" id="PS01129">
    <property type="entry name" value="PSI_RLU"/>
    <property type="match status" value="1"/>
</dbReference>
<reference evidence="6 7" key="1">
    <citation type="submission" date="2021-03" db="EMBL/GenBank/DDBJ databases">
        <title>Genomic Encyclopedia of Type Strains, Phase IV (KMG-IV): sequencing the most valuable type-strain genomes for metagenomic binning, comparative biology and taxonomic classification.</title>
        <authorList>
            <person name="Goeker M."/>
        </authorList>
    </citation>
    <scope>NUCLEOTIDE SEQUENCE [LARGE SCALE GENOMIC DNA]</scope>
    <source>
        <strain evidence="6 7">DSM 24738</strain>
    </source>
</reference>
<evidence type="ECO:0000256" key="3">
    <source>
        <dbReference type="ARBA" id="ARBA00023235"/>
    </source>
</evidence>
<dbReference type="Pfam" id="PF00849">
    <property type="entry name" value="PseudoU_synth_2"/>
    <property type="match status" value="1"/>
</dbReference>
<dbReference type="PANTHER" id="PTHR21600">
    <property type="entry name" value="MITOCHONDRIAL RNA PSEUDOURIDINE SYNTHASE"/>
    <property type="match status" value="1"/>
</dbReference>
<dbReference type="InterPro" id="IPR050188">
    <property type="entry name" value="RluA_PseudoU_synthase"/>
</dbReference>
<proteinExistence type="inferred from homology"/>
<dbReference type="RefSeq" id="WP_245203808.1">
    <property type="nucleotide sequence ID" value="NZ_JAGGKT010000008.1"/>
</dbReference>
<dbReference type="Gene3D" id="3.30.2350.10">
    <property type="entry name" value="Pseudouridine synthase"/>
    <property type="match status" value="1"/>
</dbReference>
<comment type="function">
    <text evidence="4">Responsible for synthesis of pseudouridine from uracil.</text>
</comment>
<dbReference type="GO" id="GO:0160140">
    <property type="term" value="F:23S rRNA pseudouridine(1911/1915/1917) synthase activity"/>
    <property type="evidence" value="ECO:0007669"/>
    <property type="project" value="UniProtKB-EC"/>
</dbReference>
<keyword evidence="7" id="KW-1185">Reference proteome</keyword>
<dbReference type="EMBL" id="JAGGKT010000008">
    <property type="protein sequence ID" value="MBP1932866.1"/>
    <property type="molecule type" value="Genomic_DNA"/>
</dbReference>
<evidence type="ECO:0000259" key="5">
    <source>
        <dbReference type="Pfam" id="PF00849"/>
    </source>
</evidence>
<dbReference type="Proteomes" id="UP001519343">
    <property type="component" value="Unassembled WGS sequence"/>
</dbReference>
<organism evidence="6 7">
    <name type="scientific">Ammoniphilus resinae</name>
    <dbReference type="NCBI Taxonomy" id="861532"/>
    <lineage>
        <taxon>Bacteria</taxon>
        <taxon>Bacillati</taxon>
        <taxon>Bacillota</taxon>
        <taxon>Bacilli</taxon>
        <taxon>Bacillales</taxon>
        <taxon>Paenibacillaceae</taxon>
        <taxon>Aneurinibacillus group</taxon>
        <taxon>Ammoniphilus</taxon>
    </lineage>
</organism>
<dbReference type="NCBIfam" id="TIGR00005">
    <property type="entry name" value="rluA_subfam"/>
    <property type="match status" value="1"/>
</dbReference>
<evidence type="ECO:0000256" key="1">
    <source>
        <dbReference type="ARBA" id="ARBA00000073"/>
    </source>
</evidence>
<comment type="catalytic activity">
    <reaction evidence="1 4">
        <text>a uridine in RNA = a pseudouridine in RNA</text>
        <dbReference type="Rhea" id="RHEA:48348"/>
        <dbReference type="Rhea" id="RHEA-COMP:12068"/>
        <dbReference type="Rhea" id="RHEA-COMP:12069"/>
        <dbReference type="ChEBI" id="CHEBI:65314"/>
        <dbReference type="ChEBI" id="CHEBI:65315"/>
    </reaction>
</comment>
<dbReference type="EC" id="5.4.99.-" evidence="4"/>
<dbReference type="CDD" id="cd02869">
    <property type="entry name" value="PseudoU_synth_RluA_like"/>
    <property type="match status" value="1"/>
</dbReference>
<evidence type="ECO:0000256" key="4">
    <source>
        <dbReference type="RuleBase" id="RU362028"/>
    </source>
</evidence>
<dbReference type="PANTHER" id="PTHR21600:SF44">
    <property type="entry name" value="RIBOSOMAL LARGE SUBUNIT PSEUDOURIDINE SYNTHASE D"/>
    <property type="match status" value="1"/>
</dbReference>
<protein>
    <recommendedName>
        <fullName evidence="4">Pseudouridine synthase</fullName>
        <ecNumber evidence="4">5.4.99.-</ecNumber>
    </recommendedName>
</protein>
<dbReference type="InterPro" id="IPR006224">
    <property type="entry name" value="PsdUridine_synth_RluA-like_CS"/>
</dbReference>
<evidence type="ECO:0000313" key="7">
    <source>
        <dbReference type="Proteomes" id="UP001519343"/>
    </source>
</evidence>
<sequence>MEGTTITYTVSSNESGLTMKSFLRQRKGISRKLLVRMKQEQSIFLNGIFTYLDHPITVGDVITMKMPEEESENIVPEAMKLDIQFEDEDIMVLNKPANQCVHPTLLHPNGTLANGVVHYWMEQGFNRKFRAVNRLDKNTTGLLIVAKNQYAHQQLAITQRERQLTRVYEALVHGKLNKEEGTIQAPIARKSESLVEREVREDGQDAITHFKVLQELQNASYVQLKLETGRTHQIRVHMSYIGHPLLGDDLYGGTKEWMDRQALHARYLSFPHPRSKKIMSFTSELPADMEKTLNELLF</sequence>
<keyword evidence="3 4" id="KW-0413">Isomerase</keyword>
<dbReference type="InterPro" id="IPR006145">
    <property type="entry name" value="PsdUridine_synth_RsuA/RluA"/>
</dbReference>
<dbReference type="SUPFAM" id="SSF55120">
    <property type="entry name" value="Pseudouridine synthase"/>
    <property type="match status" value="1"/>
</dbReference>
<feature type="domain" description="Pseudouridine synthase RsuA/RluA-like" evidence="5">
    <location>
        <begin position="89"/>
        <end position="239"/>
    </location>
</feature>
<comment type="caution">
    <text evidence="6">The sequence shown here is derived from an EMBL/GenBank/DDBJ whole genome shotgun (WGS) entry which is preliminary data.</text>
</comment>
<accession>A0ABS4GRH8</accession>
<evidence type="ECO:0000313" key="6">
    <source>
        <dbReference type="EMBL" id="MBP1932866.1"/>
    </source>
</evidence>
<evidence type="ECO:0000256" key="2">
    <source>
        <dbReference type="ARBA" id="ARBA00010876"/>
    </source>
</evidence>
<comment type="similarity">
    <text evidence="2 4">Belongs to the pseudouridine synthase RluA family.</text>
</comment>
<dbReference type="InterPro" id="IPR020103">
    <property type="entry name" value="PsdUridine_synth_cat_dom_sf"/>
</dbReference>
<gene>
    <name evidence="6" type="ORF">J2Z37_002877</name>
</gene>
<dbReference type="InterPro" id="IPR006225">
    <property type="entry name" value="PsdUridine_synth_RluC/D"/>
</dbReference>
<name>A0ABS4GRH8_9BACL</name>